<dbReference type="PANTHER" id="PTHR23423">
    <property type="entry name" value="ORGANIC SOLUTE TRANSPORTER-RELATED"/>
    <property type="match status" value="1"/>
</dbReference>
<dbReference type="FunFam" id="1.10.472.10:FF:000001">
    <property type="entry name" value="G2/mitotic-specific cyclin"/>
    <property type="match status" value="1"/>
</dbReference>
<dbReference type="EMBL" id="CAJGYO010000011">
    <property type="protein sequence ID" value="CAD6259986.1"/>
    <property type="molecule type" value="Genomic_DNA"/>
</dbReference>
<evidence type="ECO:0000256" key="8">
    <source>
        <dbReference type="RuleBase" id="RU000383"/>
    </source>
</evidence>
<feature type="transmembrane region" description="Helical" evidence="10">
    <location>
        <begin position="695"/>
        <end position="717"/>
    </location>
</feature>
<evidence type="ECO:0000256" key="5">
    <source>
        <dbReference type="ARBA" id="ARBA00023127"/>
    </source>
</evidence>
<dbReference type="SMART" id="SM01417">
    <property type="entry name" value="Solute_trans_a"/>
    <property type="match status" value="1"/>
</dbReference>
<dbReference type="SMART" id="SM01332">
    <property type="entry name" value="Cyclin_C"/>
    <property type="match status" value="1"/>
</dbReference>
<dbReference type="Pfam" id="PF02984">
    <property type="entry name" value="Cyclin_C"/>
    <property type="match status" value="1"/>
</dbReference>
<keyword evidence="7" id="KW-0131">Cell cycle</keyword>
<protein>
    <recommendedName>
        <fullName evidence="15">Cyclin N-terminal domain-containing protein</fullName>
    </recommendedName>
</protein>
<feature type="domain" description="Cyclin-like" evidence="11">
    <location>
        <begin position="293"/>
        <end position="382"/>
    </location>
</feature>
<comment type="similarity">
    <text evidence="8">Belongs to the cyclin family.</text>
</comment>
<evidence type="ECO:0000256" key="2">
    <source>
        <dbReference type="ARBA" id="ARBA00022618"/>
    </source>
</evidence>
<dbReference type="Pfam" id="PF00134">
    <property type="entry name" value="Cyclin_N"/>
    <property type="match status" value="1"/>
</dbReference>
<reference evidence="13" key="1">
    <citation type="submission" date="2020-10" db="EMBL/GenBank/DDBJ databases">
        <authorList>
            <person name="Han B."/>
            <person name="Lu T."/>
            <person name="Zhao Q."/>
            <person name="Huang X."/>
            <person name="Zhao Y."/>
        </authorList>
    </citation>
    <scope>NUCLEOTIDE SEQUENCE</scope>
</reference>
<dbReference type="InterPro" id="IPR048258">
    <property type="entry name" value="Cyclins_cyclin-box"/>
</dbReference>
<evidence type="ECO:0000256" key="3">
    <source>
        <dbReference type="ARBA" id="ARBA00022692"/>
    </source>
</evidence>
<feature type="transmembrane region" description="Helical" evidence="10">
    <location>
        <begin position="439"/>
        <end position="461"/>
    </location>
</feature>
<evidence type="ECO:0000256" key="10">
    <source>
        <dbReference type="SAM" id="Phobius"/>
    </source>
</evidence>
<evidence type="ECO:0000313" key="14">
    <source>
        <dbReference type="Proteomes" id="UP000604825"/>
    </source>
</evidence>
<dbReference type="GO" id="GO:0051301">
    <property type="term" value="P:cell division"/>
    <property type="evidence" value="ECO:0007669"/>
    <property type="project" value="UniProtKB-KW"/>
</dbReference>
<dbReference type="Pfam" id="PF03619">
    <property type="entry name" value="Solute_trans_a"/>
    <property type="match status" value="1"/>
</dbReference>
<dbReference type="Gene3D" id="1.10.472.10">
    <property type="entry name" value="Cyclin-like"/>
    <property type="match status" value="2"/>
</dbReference>
<feature type="compositionally biased region" description="Basic and acidic residues" evidence="9">
    <location>
        <begin position="1"/>
        <end position="11"/>
    </location>
</feature>
<keyword evidence="5 8" id="KW-0195">Cyclin</keyword>
<comment type="caution">
    <text evidence="13">The sequence shown here is derived from an EMBL/GenBank/DDBJ whole genome shotgun (WGS) entry which is preliminary data.</text>
</comment>
<feature type="transmembrane region" description="Helical" evidence="10">
    <location>
        <begin position="621"/>
        <end position="643"/>
    </location>
</feature>
<sequence>MAARAADENRRPAAGKPAPGVREMGSRRALTDIKNLVEVAPYPCAVAKKPMLQKRRDEKKTALPSSRPMTRKFAASLASKEHPECQSILTDLEPGVDQHKESIGDGTVDIDVELYEPVDDSDSDIDMGETENKDMNQDESLMDIDSADSGNPLAATEYVEELYNFYRENEAKSCIRPDYMSSQQDINSKMRAILIDWLIEVHYKFDLMDETLFLTVNIIDRFLEKEVVPRKKLQLVGVTAMLLACKYEEVSVPVVEDLVLISDRAYTKGQILEMEKLILNTLQFNMSVPTPYVFMKRFLKAADADKQLELVSFFMLELCLVEYQMLNYRPSHLAAAAVYTAQCAINRCPHWSKGVLEDDGRLSPEGWNWQAHWRAQEVQYLQVRVHGQDFACAVPAGVRRDTASFRNLKAYWFKEALPVTMRVNIGLLVPLMAQYSAPIWATLVAGFFMLLALSLSMYLIFEHLSAYNNPEEQKFVLGVILMVPCYAIESYISLINPNTSVYCGILRDGYEAFAMYCFGRYITACLGGEDKTIAFLKREGGSGSGQPLLHHASEKGIIHHHFPVNFVLKPWRLGTRFYLIIKFGIFQYVIIKTLTATLSLLLEPFGVYCDGEFNLRCGYPYFAAVLNFSQYWALYCLVIWYTATKDELAPIKPLAKFLSFKSIVFLTWWQGVVIAIMYALGLLRSPLAQSLELKSSIQDFIICIEMGIASVVHLYVFPAKPYALLTNQSPGNISVLGDCVSSDPVDPFEIKESNRPTKMKLPQFEPDERSVTNIKESVRDFVVGSGEYVIKDFKFTVNQAVRPVEKRIDKLMKKNDKRKKSQDDNWVSAATPERPVRGIDDPLLSGSTSDSGVTKGKKHRRVVSSVAAADSWGGGDQASDGYEIRGRRWAVKS</sequence>
<dbReference type="InterPro" id="IPR036915">
    <property type="entry name" value="Cyclin-like_sf"/>
</dbReference>
<dbReference type="OrthoDB" id="5348404at2759"/>
<name>A0A811QVF1_9POAL</name>
<dbReference type="InterPro" id="IPR013763">
    <property type="entry name" value="Cyclin-like_dom"/>
</dbReference>
<proteinExistence type="inferred from homology"/>
<keyword evidence="6 10" id="KW-0472">Membrane</keyword>
<evidence type="ECO:0000256" key="6">
    <source>
        <dbReference type="ARBA" id="ARBA00023136"/>
    </source>
</evidence>
<accession>A0A811QVF1</accession>
<evidence type="ECO:0000259" key="11">
    <source>
        <dbReference type="SMART" id="SM00385"/>
    </source>
</evidence>
<feature type="domain" description="Cyclin C-terminal" evidence="12">
    <location>
        <begin position="289"/>
        <end position="431"/>
    </location>
</feature>
<evidence type="ECO:0000313" key="13">
    <source>
        <dbReference type="EMBL" id="CAD6259986.1"/>
    </source>
</evidence>
<feature type="transmembrane region" description="Helical" evidence="10">
    <location>
        <begin position="663"/>
        <end position="683"/>
    </location>
</feature>
<evidence type="ECO:0008006" key="15">
    <source>
        <dbReference type="Google" id="ProtNLM"/>
    </source>
</evidence>
<feature type="region of interest" description="Disordered" evidence="9">
    <location>
        <begin position="50"/>
        <end position="71"/>
    </location>
</feature>
<evidence type="ECO:0000256" key="4">
    <source>
        <dbReference type="ARBA" id="ARBA00022989"/>
    </source>
</evidence>
<dbReference type="CDD" id="cd20567">
    <property type="entry name" value="CYCLIN_AtCycB-like_rpt1"/>
    <property type="match status" value="1"/>
</dbReference>
<dbReference type="GO" id="GO:0016020">
    <property type="term" value="C:membrane"/>
    <property type="evidence" value="ECO:0007669"/>
    <property type="project" value="UniProtKB-SubCell"/>
</dbReference>
<feature type="domain" description="Cyclin-like" evidence="11">
    <location>
        <begin position="196"/>
        <end position="280"/>
    </location>
</feature>
<keyword evidence="3 10" id="KW-0812">Transmembrane</keyword>
<feature type="region of interest" description="Disordered" evidence="9">
    <location>
        <begin position="812"/>
        <end position="881"/>
    </location>
</feature>
<evidence type="ECO:0000256" key="1">
    <source>
        <dbReference type="ARBA" id="ARBA00004141"/>
    </source>
</evidence>
<evidence type="ECO:0000259" key="12">
    <source>
        <dbReference type="SMART" id="SM01332"/>
    </source>
</evidence>
<dbReference type="InterPro" id="IPR005178">
    <property type="entry name" value="Ostalpha/TMEM184C"/>
</dbReference>
<dbReference type="InterPro" id="IPR006671">
    <property type="entry name" value="Cyclin_N"/>
</dbReference>
<feature type="region of interest" description="Disordered" evidence="9">
    <location>
        <begin position="1"/>
        <end position="27"/>
    </location>
</feature>
<dbReference type="AlphaFoldDB" id="A0A811QVF1"/>
<dbReference type="SMART" id="SM00385">
    <property type="entry name" value="CYCLIN"/>
    <property type="match status" value="2"/>
</dbReference>
<evidence type="ECO:0000256" key="9">
    <source>
        <dbReference type="SAM" id="MobiDB-lite"/>
    </source>
</evidence>
<dbReference type="PROSITE" id="PS00292">
    <property type="entry name" value="CYCLINS"/>
    <property type="match status" value="1"/>
</dbReference>
<organism evidence="13 14">
    <name type="scientific">Miscanthus lutarioriparius</name>
    <dbReference type="NCBI Taxonomy" id="422564"/>
    <lineage>
        <taxon>Eukaryota</taxon>
        <taxon>Viridiplantae</taxon>
        <taxon>Streptophyta</taxon>
        <taxon>Embryophyta</taxon>
        <taxon>Tracheophyta</taxon>
        <taxon>Spermatophyta</taxon>
        <taxon>Magnoliopsida</taxon>
        <taxon>Liliopsida</taxon>
        <taxon>Poales</taxon>
        <taxon>Poaceae</taxon>
        <taxon>PACMAD clade</taxon>
        <taxon>Panicoideae</taxon>
        <taxon>Andropogonodae</taxon>
        <taxon>Andropogoneae</taxon>
        <taxon>Saccharinae</taxon>
        <taxon>Miscanthus</taxon>
    </lineage>
</organism>
<gene>
    <name evidence="13" type="ORF">NCGR_LOCUS43422</name>
</gene>
<comment type="subcellular location">
    <subcellularLocation>
        <location evidence="1">Membrane</location>
        <topology evidence="1">Multi-pass membrane protein</topology>
    </subcellularLocation>
</comment>
<evidence type="ECO:0000256" key="7">
    <source>
        <dbReference type="ARBA" id="ARBA00023306"/>
    </source>
</evidence>
<dbReference type="SUPFAM" id="SSF47954">
    <property type="entry name" value="Cyclin-like"/>
    <property type="match status" value="2"/>
</dbReference>
<feature type="transmembrane region" description="Helical" evidence="10">
    <location>
        <begin position="577"/>
        <end position="601"/>
    </location>
</feature>
<keyword evidence="4 10" id="KW-1133">Transmembrane helix</keyword>
<dbReference type="InterPro" id="IPR004367">
    <property type="entry name" value="Cyclin_C-dom"/>
</dbReference>
<dbReference type="Proteomes" id="UP000604825">
    <property type="component" value="Unassembled WGS sequence"/>
</dbReference>
<keyword evidence="14" id="KW-1185">Reference proteome</keyword>
<keyword evidence="2" id="KW-0132">Cell division</keyword>